<feature type="compositionally biased region" description="Low complexity" evidence="1">
    <location>
        <begin position="66"/>
        <end position="81"/>
    </location>
</feature>
<dbReference type="AlphaFoldDB" id="A0A8T3ABI8"/>
<evidence type="ECO:0000313" key="3">
    <source>
        <dbReference type="Proteomes" id="UP000829196"/>
    </source>
</evidence>
<organism evidence="2 3">
    <name type="scientific">Dendrobium nobile</name>
    <name type="common">Orchid</name>
    <dbReference type="NCBI Taxonomy" id="94219"/>
    <lineage>
        <taxon>Eukaryota</taxon>
        <taxon>Viridiplantae</taxon>
        <taxon>Streptophyta</taxon>
        <taxon>Embryophyta</taxon>
        <taxon>Tracheophyta</taxon>
        <taxon>Spermatophyta</taxon>
        <taxon>Magnoliopsida</taxon>
        <taxon>Liliopsida</taxon>
        <taxon>Asparagales</taxon>
        <taxon>Orchidaceae</taxon>
        <taxon>Epidendroideae</taxon>
        <taxon>Malaxideae</taxon>
        <taxon>Dendrobiinae</taxon>
        <taxon>Dendrobium</taxon>
    </lineage>
</organism>
<gene>
    <name evidence="2" type="ORF">KFK09_024033</name>
</gene>
<comment type="caution">
    <text evidence="2">The sequence shown here is derived from an EMBL/GenBank/DDBJ whole genome shotgun (WGS) entry which is preliminary data.</text>
</comment>
<reference evidence="2" key="1">
    <citation type="journal article" date="2022" name="Front. Genet.">
        <title>Chromosome-Scale Assembly of the Dendrobium nobile Genome Provides Insights Into the Molecular Mechanism of the Biosynthesis of the Medicinal Active Ingredient of Dendrobium.</title>
        <authorList>
            <person name="Xu Q."/>
            <person name="Niu S.-C."/>
            <person name="Li K.-L."/>
            <person name="Zheng P.-J."/>
            <person name="Zhang X.-J."/>
            <person name="Jia Y."/>
            <person name="Liu Y."/>
            <person name="Niu Y.-X."/>
            <person name="Yu L.-H."/>
            <person name="Chen D.-F."/>
            <person name="Zhang G.-Q."/>
        </authorList>
    </citation>
    <scope>NUCLEOTIDE SEQUENCE</scope>
    <source>
        <tissue evidence="2">Leaf</tissue>
    </source>
</reference>
<sequence length="81" mass="8928">MEYEGKEAGFLFRQRGSICSEGSLRLRHSLPLPPSLSLDSIESRFCSIPLPLFSIRSDSLRHTRTPAPSSDAPALDPVSRS</sequence>
<keyword evidence="3" id="KW-1185">Reference proteome</keyword>
<evidence type="ECO:0000256" key="1">
    <source>
        <dbReference type="SAM" id="MobiDB-lite"/>
    </source>
</evidence>
<evidence type="ECO:0000313" key="2">
    <source>
        <dbReference type="EMBL" id="KAI0493906.1"/>
    </source>
</evidence>
<accession>A0A8T3ABI8</accession>
<proteinExistence type="predicted"/>
<dbReference type="Proteomes" id="UP000829196">
    <property type="component" value="Unassembled WGS sequence"/>
</dbReference>
<protein>
    <submittedName>
        <fullName evidence="2">Uncharacterized protein</fullName>
    </submittedName>
</protein>
<feature type="region of interest" description="Disordered" evidence="1">
    <location>
        <begin position="61"/>
        <end position="81"/>
    </location>
</feature>
<dbReference type="EMBL" id="JAGYWB010000017">
    <property type="protein sequence ID" value="KAI0493906.1"/>
    <property type="molecule type" value="Genomic_DNA"/>
</dbReference>
<name>A0A8T3ABI8_DENNO</name>